<dbReference type="STRING" id="1666911.HLUCCA11_16240"/>
<comment type="caution">
    <text evidence="1">The sequence shown here is derived from an EMBL/GenBank/DDBJ whole genome shotgun (WGS) entry which is preliminary data.</text>
</comment>
<organism evidence="1 2">
    <name type="scientific">Phormidesmis priestleyi Ana</name>
    <dbReference type="NCBI Taxonomy" id="1666911"/>
    <lineage>
        <taxon>Bacteria</taxon>
        <taxon>Bacillati</taxon>
        <taxon>Cyanobacteriota</taxon>
        <taxon>Cyanophyceae</taxon>
        <taxon>Leptolyngbyales</taxon>
        <taxon>Leptolyngbyaceae</taxon>
        <taxon>Phormidesmis</taxon>
    </lineage>
</organism>
<name>A0A0P8DD85_9CYAN</name>
<sequence>MFGKILNILVNSESCSSDVNCGCRAAGHTSSKAHNQGAQPAQPTVHLRRNYVGQPHTASHISLLLYLVSHFLMIRSADERPRFSSLLDSCLARLCRHV</sequence>
<evidence type="ECO:0000313" key="1">
    <source>
        <dbReference type="EMBL" id="KPQ34139.1"/>
    </source>
</evidence>
<accession>A0A0P8DD85</accession>
<reference evidence="1 2" key="1">
    <citation type="submission" date="2015-09" db="EMBL/GenBank/DDBJ databases">
        <title>Identification and resolution of microdiversity through metagenomic sequencing of parallel consortia.</title>
        <authorList>
            <person name="Nelson W.C."/>
            <person name="Romine M.F."/>
            <person name="Lindemann S.R."/>
        </authorList>
    </citation>
    <scope>NUCLEOTIDE SEQUENCE [LARGE SCALE GENOMIC DNA]</scope>
    <source>
        <strain evidence="1">Ana</strain>
    </source>
</reference>
<proteinExistence type="predicted"/>
<dbReference type="Proteomes" id="UP000050465">
    <property type="component" value="Unassembled WGS sequence"/>
</dbReference>
<evidence type="ECO:0000313" key="2">
    <source>
        <dbReference type="Proteomes" id="UP000050465"/>
    </source>
</evidence>
<gene>
    <name evidence="1" type="ORF">HLUCCA11_16240</name>
</gene>
<protein>
    <submittedName>
        <fullName evidence="1">Uncharacterized protein</fullName>
    </submittedName>
</protein>
<dbReference type="EMBL" id="LJZR01000023">
    <property type="protein sequence ID" value="KPQ34139.1"/>
    <property type="molecule type" value="Genomic_DNA"/>
</dbReference>
<dbReference type="AlphaFoldDB" id="A0A0P8DD85"/>